<evidence type="ECO:0000313" key="2">
    <source>
        <dbReference type="EMBL" id="CUX34310.1"/>
    </source>
</evidence>
<evidence type="ECO:0000256" key="1">
    <source>
        <dbReference type="SAM" id="Coils"/>
    </source>
</evidence>
<sequence length="208" mass="23068">MKHNTKTADSASAIERLFRIAKEFDMLTGDTHDAHTAAEIACDAFQGLLSGTKANEIVKEEWAELFYYIGETERRHIDYQVVDAVRRAREADERATELSDQLMDVVREMRSGVPVSAPKLSGLETAIETWMTAHAAWVATEKGGAIPDGTPEELAERQALLELAGFPCNSIEDVHRKANLFQSNDHLSNLASDCALDLLRSFSGEKYP</sequence>
<gene>
    <name evidence="2" type="ORF">AGR3A_Cc420194</name>
</gene>
<feature type="coiled-coil region" evidence="1">
    <location>
        <begin position="81"/>
        <end position="108"/>
    </location>
</feature>
<organism evidence="2 3">
    <name type="scientific">Agrobacterium tomkonis CFBP 6623</name>
    <dbReference type="NCBI Taxonomy" id="1183432"/>
    <lineage>
        <taxon>Bacteria</taxon>
        <taxon>Pseudomonadati</taxon>
        <taxon>Pseudomonadota</taxon>
        <taxon>Alphaproteobacteria</taxon>
        <taxon>Hyphomicrobiales</taxon>
        <taxon>Rhizobiaceae</taxon>
        <taxon>Rhizobium/Agrobacterium group</taxon>
        <taxon>Agrobacterium</taxon>
        <taxon>Agrobacterium tumefaciens complex</taxon>
    </lineage>
</organism>
<proteinExistence type="predicted"/>
<keyword evidence="1" id="KW-0175">Coiled coil</keyword>
<reference evidence="3" key="1">
    <citation type="submission" date="2016-01" db="EMBL/GenBank/DDBJ databases">
        <authorList>
            <person name="Regsiter A."/>
            <person name="william w."/>
        </authorList>
    </citation>
    <scope>NUCLEOTIDE SEQUENCE [LARGE SCALE GENOMIC DNA]</scope>
    <source>
        <strain evidence="3">CFBP 6623</strain>
    </source>
</reference>
<keyword evidence="3" id="KW-1185">Reference proteome</keyword>
<dbReference type="STRING" id="1183432.AGR3A_Cc420194"/>
<dbReference type="AlphaFoldDB" id="A0A1S7QCD8"/>
<dbReference type="RefSeq" id="WP_080842317.1">
    <property type="nucleotide sequence ID" value="NZ_LT009723.1"/>
</dbReference>
<dbReference type="EMBL" id="FBWK01000037">
    <property type="protein sequence ID" value="CUX34310.1"/>
    <property type="molecule type" value="Genomic_DNA"/>
</dbReference>
<dbReference type="Proteomes" id="UP000191988">
    <property type="component" value="Unassembled WGS sequence"/>
</dbReference>
<evidence type="ECO:0000313" key="3">
    <source>
        <dbReference type="Proteomes" id="UP000191988"/>
    </source>
</evidence>
<accession>A0A1S7QCD8</accession>
<protein>
    <submittedName>
        <fullName evidence="2">Uncharacterized protein</fullName>
    </submittedName>
</protein>
<name>A0A1S7QCD8_9HYPH</name>